<dbReference type="InterPro" id="IPR055247">
    <property type="entry name" value="InsJ-like_HTH"/>
</dbReference>
<dbReference type="SUPFAM" id="SSF48295">
    <property type="entry name" value="TrpR-like"/>
    <property type="match status" value="1"/>
</dbReference>
<feature type="domain" description="Insertion element IS150 protein InsJ-like helix-turn-helix" evidence="1">
    <location>
        <begin position="39"/>
        <end position="71"/>
    </location>
</feature>
<dbReference type="Gene3D" id="1.10.10.60">
    <property type="entry name" value="Homeodomain-like"/>
    <property type="match status" value="1"/>
</dbReference>
<gene>
    <name evidence="2" type="ORF">JW498_04890</name>
</gene>
<dbReference type="Proteomes" id="UP000760472">
    <property type="component" value="Unassembled WGS sequence"/>
</dbReference>
<evidence type="ECO:0000313" key="2">
    <source>
        <dbReference type="EMBL" id="MBN0986687.1"/>
    </source>
</evidence>
<reference evidence="2 3" key="1">
    <citation type="submission" date="2021-02" db="EMBL/GenBank/DDBJ databases">
        <title>A novel species of genus Amphritea isolated from a fishpond in China.</title>
        <authorList>
            <person name="Lu H."/>
        </authorList>
    </citation>
    <scope>NUCLEOTIDE SEQUENCE [LARGE SCALE GENOMIC DNA]</scope>
    <source>
        <strain evidence="2 3">RP18W</strain>
    </source>
</reference>
<name>A0ABS2W4P1_9GAMM</name>
<evidence type="ECO:0000313" key="3">
    <source>
        <dbReference type="Proteomes" id="UP000760472"/>
    </source>
</evidence>
<dbReference type="EMBL" id="JAFFZP010000005">
    <property type="protein sequence ID" value="MBN0986687.1"/>
    <property type="molecule type" value="Genomic_DNA"/>
</dbReference>
<comment type="caution">
    <text evidence="2">The sequence shown here is derived from an EMBL/GenBank/DDBJ whole genome shotgun (WGS) entry which is preliminary data.</text>
</comment>
<evidence type="ECO:0000259" key="1">
    <source>
        <dbReference type="Pfam" id="PF13518"/>
    </source>
</evidence>
<organism evidence="2 3">
    <name type="scientific">Amphritea pacifica</name>
    <dbReference type="NCBI Taxonomy" id="2811233"/>
    <lineage>
        <taxon>Bacteria</taxon>
        <taxon>Pseudomonadati</taxon>
        <taxon>Pseudomonadota</taxon>
        <taxon>Gammaproteobacteria</taxon>
        <taxon>Oceanospirillales</taxon>
        <taxon>Oceanospirillaceae</taxon>
        <taxon>Amphritea</taxon>
    </lineage>
</organism>
<keyword evidence="3" id="KW-1185">Reference proteome</keyword>
<proteinExistence type="predicted"/>
<accession>A0ABS2W4P1</accession>
<protein>
    <submittedName>
        <fullName evidence="2">Sigma-70 family RNA polymerase sigma factor</fullName>
    </submittedName>
</protein>
<sequence length="77" mass="8794">MSQNPEKRKGTDLFSEDGLKGMHSHAGAWERVNPDRNEAMIKAYQSQHYTLKEIGEHFGISYSTVSRAVNRDAKRKT</sequence>
<dbReference type="Pfam" id="PF13518">
    <property type="entry name" value="HTH_28"/>
    <property type="match status" value="1"/>
</dbReference>
<dbReference type="InterPro" id="IPR010921">
    <property type="entry name" value="Trp_repressor/repl_initiator"/>
</dbReference>